<dbReference type="EMBL" id="FOSQ01000025">
    <property type="protein sequence ID" value="SFL13963.1"/>
    <property type="molecule type" value="Genomic_DNA"/>
</dbReference>
<keyword evidence="4" id="KW-1185">Reference proteome</keyword>
<feature type="region of interest" description="Disordered" evidence="1">
    <location>
        <begin position="51"/>
        <end position="81"/>
    </location>
</feature>
<evidence type="ECO:0000256" key="1">
    <source>
        <dbReference type="SAM" id="MobiDB-lite"/>
    </source>
</evidence>
<feature type="domain" description="Tip attachment protein J" evidence="2">
    <location>
        <begin position="299"/>
        <end position="448"/>
    </location>
</feature>
<evidence type="ECO:0000313" key="3">
    <source>
        <dbReference type="EMBL" id="SFL13963.1"/>
    </source>
</evidence>
<gene>
    <name evidence="3" type="ORF">SAMN02745775_12515</name>
</gene>
<proteinExistence type="predicted"/>
<feature type="compositionally biased region" description="Polar residues" evidence="1">
    <location>
        <begin position="52"/>
        <end position="62"/>
    </location>
</feature>
<dbReference type="OrthoDB" id="7357280at2"/>
<name>A0A1I4F932_9PROT</name>
<accession>A0A1I4F932</accession>
<dbReference type="RefSeq" id="WP_092963372.1">
    <property type="nucleotide sequence ID" value="NZ_FOSQ01000025.1"/>
</dbReference>
<dbReference type="STRING" id="1123062.SAMN02745775_12515"/>
<organism evidence="3 4">
    <name type="scientific">Falsiroseomonas stagni DSM 19981</name>
    <dbReference type="NCBI Taxonomy" id="1123062"/>
    <lineage>
        <taxon>Bacteria</taxon>
        <taxon>Pseudomonadati</taxon>
        <taxon>Pseudomonadota</taxon>
        <taxon>Alphaproteobacteria</taxon>
        <taxon>Acetobacterales</taxon>
        <taxon>Roseomonadaceae</taxon>
        <taxon>Falsiroseomonas</taxon>
    </lineage>
</organism>
<dbReference type="Proteomes" id="UP000199473">
    <property type="component" value="Unassembled WGS sequence"/>
</dbReference>
<evidence type="ECO:0000259" key="2">
    <source>
        <dbReference type="Pfam" id="PF13550"/>
    </source>
</evidence>
<protein>
    <submittedName>
        <fullName evidence="3">Putative phage tail protein</fullName>
    </submittedName>
</protein>
<evidence type="ECO:0000313" key="4">
    <source>
        <dbReference type="Proteomes" id="UP000199473"/>
    </source>
</evidence>
<reference evidence="3 4" key="1">
    <citation type="submission" date="2016-10" db="EMBL/GenBank/DDBJ databases">
        <authorList>
            <person name="de Groot N.N."/>
        </authorList>
    </citation>
    <scope>NUCLEOTIDE SEQUENCE [LARGE SCALE GENOMIC DNA]</scope>
    <source>
        <strain evidence="3 4">DSM 19981</strain>
    </source>
</reference>
<sequence length="673" mass="69683">MPVAIPFIAAAAGAAASAVIGGDVLGAVAAAGAALVVSAVGAAVFRPKSPSAARSANVTPGTDTGPGSGFDPRTPGAGRTQSFRQPITEHQIVFGRCRTSGPVVFLHSATDDEGRADGFLHVVVVLAAHRVRAIGEVFLNGTASTDAKFAGLLRIDRALGDPGQAANANLVADTGGQWTAAHRGQGRAYLAVRLKLRPEAFPSGAPSLSAIVEGADTILDPRTGATGWSDNPALCLAWYLTSPFGWRAAWADIDLPALMAAANICDEIMGRRDGTAERRYTVNGAVTLGEGKIAITRKLVAAMAGALVVSGGRFYIHAGAPALPAAILTSDDLRGDVTIVGSRPRRDLFNGVRAVYVEPAAAWQPTDAPPLLASNYVTEDGGEAIYRDMEFPLTTSAATVQRLMKIELERNRRQREVAMQANLSALRLRPWDGVTVALERLTPFPARVTGWSLAPDGGVNLQLAEEDPAVWAWNPATDERATGQNPSVVLPNPGVIAAPAAILVETPLGTTFTAIAVSWSAVGSAYLAGYEIEFRPTSVAVWQGYAGGFGATAVAIPTAEPTAFRVRAQARSGAVSGWREALVPAAASGLVATGIAGGVRLSGGFPADAVRLQVFEASSASLAAATKLVAEPTALPWDRTGLTTGQTRWYWLRSVSAEGNVSAFAGPVTAAPL</sequence>
<dbReference type="InterPro" id="IPR032876">
    <property type="entry name" value="J_dom"/>
</dbReference>
<dbReference type="AlphaFoldDB" id="A0A1I4F932"/>
<dbReference type="Pfam" id="PF13550">
    <property type="entry name" value="Phage-tail_3"/>
    <property type="match status" value="1"/>
</dbReference>